<protein>
    <submittedName>
        <fullName evidence="1">Uncharacterized protein</fullName>
    </submittedName>
</protein>
<sequence length="131" mass="15060">MIKQVIFIICMMFIKNISFSASINETLGRWCWDLDNKKKAFFITIKKHAGKFYGGYDSVVDFGAKIDDNDNAFSFTQIKNNMIKMKIKSGINGGMGLVQLNFLKNNKIKWTVIHQPKGEFYAPRQALLHKC</sequence>
<dbReference type="Proteomes" id="UP001615550">
    <property type="component" value="Unassembled WGS sequence"/>
</dbReference>
<comment type="caution">
    <text evidence="1">The sequence shown here is derived from an EMBL/GenBank/DDBJ whole genome shotgun (WGS) entry which is preliminary data.</text>
</comment>
<evidence type="ECO:0000313" key="1">
    <source>
        <dbReference type="EMBL" id="MFJ1268651.1"/>
    </source>
</evidence>
<reference evidence="1 2" key="1">
    <citation type="submission" date="2024-08" db="EMBL/GenBank/DDBJ databases">
        <title>Draft Genome Sequence of Legionella lytica strain DSB2004, Isolated From a Fire Sprinkler System.</title>
        <authorList>
            <person name="Everhart A.D."/>
            <person name="Kidane D.T."/>
            <person name="Farone A.L."/>
            <person name="Farone M.B."/>
        </authorList>
    </citation>
    <scope>NUCLEOTIDE SEQUENCE [LARGE SCALE GENOMIC DNA]</scope>
    <source>
        <strain evidence="1 2">DSB2004</strain>
    </source>
</reference>
<name>A0ABW8D9I4_9GAMM</name>
<keyword evidence="2" id="KW-1185">Reference proteome</keyword>
<dbReference type="EMBL" id="JBGORX010000002">
    <property type="protein sequence ID" value="MFJ1268651.1"/>
    <property type="molecule type" value="Genomic_DNA"/>
</dbReference>
<gene>
    <name evidence="1" type="ORF">ACD661_08815</name>
</gene>
<organism evidence="1 2">
    <name type="scientific">Legionella lytica</name>
    <dbReference type="NCBI Taxonomy" id="96232"/>
    <lineage>
        <taxon>Bacteria</taxon>
        <taxon>Pseudomonadati</taxon>
        <taxon>Pseudomonadota</taxon>
        <taxon>Gammaproteobacteria</taxon>
        <taxon>Legionellales</taxon>
        <taxon>Legionellaceae</taxon>
        <taxon>Legionella</taxon>
    </lineage>
</organism>
<dbReference type="RefSeq" id="WP_400187493.1">
    <property type="nucleotide sequence ID" value="NZ_JBGORX010000002.1"/>
</dbReference>
<accession>A0ABW8D9I4</accession>
<evidence type="ECO:0000313" key="2">
    <source>
        <dbReference type="Proteomes" id="UP001615550"/>
    </source>
</evidence>
<proteinExistence type="predicted"/>